<dbReference type="PANTHER" id="PTHR31290">
    <property type="entry name" value="UV-DAMAGE ENDONUCLEASE"/>
    <property type="match status" value="1"/>
</dbReference>
<evidence type="ECO:0000256" key="4">
    <source>
        <dbReference type="ARBA" id="ARBA00022769"/>
    </source>
</evidence>
<evidence type="ECO:0000256" key="2">
    <source>
        <dbReference type="ARBA" id="ARBA00022759"/>
    </source>
</evidence>
<dbReference type="Proteomes" id="UP000027980">
    <property type="component" value="Chromosome"/>
</dbReference>
<dbReference type="PANTHER" id="PTHR31290:SF5">
    <property type="entry name" value="UV-DAMAGE ENDONUCLEASE"/>
    <property type="match status" value="1"/>
</dbReference>
<dbReference type="GO" id="GO:0009411">
    <property type="term" value="P:response to UV"/>
    <property type="evidence" value="ECO:0007669"/>
    <property type="project" value="InterPro"/>
</dbReference>
<dbReference type="Gene3D" id="3.20.20.150">
    <property type="entry name" value="Divalent-metal-dependent TIM barrel enzymes"/>
    <property type="match status" value="1"/>
</dbReference>
<evidence type="ECO:0000313" key="9">
    <source>
        <dbReference type="EMBL" id="AIF67683.1"/>
    </source>
</evidence>
<evidence type="ECO:0000256" key="6">
    <source>
        <dbReference type="ARBA" id="ARBA00023204"/>
    </source>
</evidence>
<reference evidence="9 10" key="1">
    <citation type="submission" date="2014-07" db="EMBL/GenBank/DDBJ databases">
        <title>Complete genome sequence of a moderately halophilic bacterium Terribacillus aidingensis MP602, isolated from Cryptomeria fortunei in Tianmu mountain in China.</title>
        <authorList>
            <person name="Wang Y."/>
            <person name="Lu P."/>
            <person name="Zhang L."/>
        </authorList>
    </citation>
    <scope>NUCLEOTIDE SEQUENCE [LARGE SCALE GENOMIC DNA]</scope>
    <source>
        <strain evidence="9 10">MP602</strain>
    </source>
</reference>
<comment type="function">
    <text evidence="7">Component in a DNA repair pathway. Removal of UV LIGHT damaged nucleotides. Recognizes pyrimidine dimers and cleave a phosphodiester bond immediately 5' to the lesion.</text>
</comment>
<dbReference type="NCBIfam" id="TIGR00629">
    <property type="entry name" value="uvde"/>
    <property type="match status" value="1"/>
</dbReference>
<name>A0A075LTA7_9BACI</name>
<dbReference type="GO" id="GO:0006290">
    <property type="term" value="P:pyrimidine dimer repair"/>
    <property type="evidence" value="ECO:0007669"/>
    <property type="project" value="UniProtKB-UniRule"/>
</dbReference>
<keyword evidence="4 8" id="KW-0228">DNA excision</keyword>
<gene>
    <name evidence="8 9" type="primary">uvsE</name>
    <name evidence="9" type="ORF">GZ22_14250</name>
</gene>
<accession>A0A075LTA7</accession>
<dbReference type="KEGG" id="tap:GZ22_14250"/>
<sequence>MIIRFGYVSTALNLYEASPAKTMTFARWSKLEKEERLAQLHAITKENLERTIRILHYNIAHQIKLYRFSSSVAPLATHEEVGWDYISPFTDLYEEIGRLVREYGIRVSFHPNQFTLFTSDKPHITSNAVKDMQYHYNMLTAMGLEDEAYINIHVGGAYGNKELALERFHENIKQLPEPIKRQMTLENDDKTYTTTETLEVCEKHQIPMMFDIHHYMANHTEEEPLEEILPRFMATWKDRKHVPKIHTSSPKSEKAYRSHADYVDVQFLMPLIKHLKEIGQSVDFMIEAKQKDKAALQLAEDVARIRGVKRIGEATVEL</sequence>
<dbReference type="EC" id="3.-.-.-" evidence="8"/>
<comment type="similarity">
    <text evidence="8">Belongs to the uve1/UvsE family.</text>
</comment>
<evidence type="ECO:0000256" key="7">
    <source>
        <dbReference type="ARBA" id="ARBA00025029"/>
    </source>
</evidence>
<dbReference type="GO" id="GO:0006289">
    <property type="term" value="P:nucleotide-excision repair"/>
    <property type="evidence" value="ECO:0007669"/>
    <property type="project" value="InterPro"/>
</dbReference>
<dbReference type="InterPro" id="IPR004601">
    <property type="entry name" value="UvdE"/>
</dbReference>
<dbReference type="AlphaFoldDB" id="A0A075LTA7"/>
<dbReference type="InterPro" id="IPR023520">
    <property type="entry name" value="UvdE_bac"/>
</dbReference>
<evidence type="ECO:0000256" key="3">
    <source>
        <dbReference type="ARBA" id="ARBA00022763"/>
    </source>
</evidence>
<dbReference type="HAMAP" id="MF_00606">
    <property type="entry name" value="UV_endonuclease"/>
    <property type="match status" value="1"/>
</dbReference>
<dbReference type="SUPFAM" id="SSF51658">
    <property type="entry name" value="Xylose isomerase-like"/>
    <property type="match status" value="1"/>
</dbReference>
<dbReference type="EMBL" id="CP008876">
    <property type="protein sequence ID" value="AIF67683.1"/>
    <property type="molecule type" value="Genomic_DNA"/>
</dbReference>
<dbReference type="InterPro" id="IPR036237">
    <property type="entry name" value="Xyl_isomerase-like_sf"/>
</dbReference>
<dbReference type="OrthoDB" id="9782576at2"/>
<dbReference type="GeneID" id="34222740"/>
<dbReference type="GO" id="GO:0004519">
    <property type="term" value="F:endonuclease activity"/>
    <property type="evidence" value="ECO:0007669"/>
    <property type="project" value="UniProtKB-UniRule"/>
</dbReference>
<organism evidence="9 10">
    <name type="scientific">Terribacillus saccharophilus</name>
    <dbReference type="NCBI Taxonomy" id="361277"/>
    <lineage>
        <taxon>Bacteria</taxon>
        <taxon>Bacillati</taxon>
        <taxon>Bacillota</taxon>
        <taxon>Bacilli</taxon>
        <taxon>Bacillales</taxon>
        <taxon>Bacillaceae</taxon>
        <taxon>Terribacillus</taxon>
    </lineage>
</organism>
<evidence type="ECO:0000256" key="8">
    <source>
        <dbReference type="HAMAP-Rule" id="MF_00606"/>
    </source>
</evidence>
<evidence type="ECO:0000256" key="1">
    <source>
        <dbReference type="ARBA" id="ARBA00022722"/>
    </source>
</evidence>
<evidence type="ECO:0000256" key="5">
    <source>
        <dbReference type="ARBA" id="ARBA00022801"/>
    </source>
</evidence>
<keyword evidence="2 8" id="KW-0255">Endonuclease</keyword>
<proteinExistence type="inferred from homology"/>
<keyword evidence="1 8" id="KW-0540">Nuclease</keyword>
<keyword evidence="3 8" id="KW-0227">DNA damage</keyword>
<evidence type="ECO:0000313" key="10">
    <source>
        <dbReference type="Proteomes" id="UP000027980"/>
    </source>
</evidence>
<dbReference type="Pfam" id="PF03851">
    <property type="entry name" value="UvdE"/>
    <property type="match status" value="1"/>
</dbReference>
<dbReference type="RefSeq" id="WP_038563606.1">
    <property type="nucleotide sequence ID" value="NZ_CP008876.1"/>
</dbReference>
<protein>
    <recommendedName>
        <fullName evidence="8">UV DNA damage endonuclease</fullName>
        <shortName evidence="8">UV-endonuclease</shortName>
        <shortName evidence="8">UVED</shortName>
        <ecNumber evidence="8">3.-.-.-</ecNumber>
    </recommendedName>
</protein>
<dbReference type="GO" id="GO:0016787">
    <property type="term" value="F:hydrolase activity"/>
    <property type="evidence" value="ECO:0007669"/>
    <property type="project" value="UniProtKB-KW"/>
</dbReference>
<comment type="function">
    <text evidence="8">Component in a DNA repair pathway. Removal of UV-light damaged nucleotides. Recognizes pyrimidine dimers and cleave a phosphodiester bond immediately 5' to the lesion.</text>
</comment>
<dbReference type="HOGENOM" id="CLU_017168_0_1_9"/>
<keyword evidence="5 8" id="KW-0378">Hydrolase</keyword>
<keyword evidence="6 8" id="KW-0234">DNA repair</keyword>